<dbReference type="EMBL" id="CAJNOQ010002963">
    <property type="protein sequence ID" value="CAF0988200.1"/>
    <property type="molecule type" value="Genomic_DNA"/>
</dbReference>
<keyword evidence="4" id="KW-0548">Nucleotidyltransferase</keyword>
<dbReference type="PROSITE" id="PS51996">
    <property type="entry name" value="TR_MART"/>
    <property type="match status" value="1"/>
</dbReference>
<comment type="caution">
    <text evidence="8">The sequence shown here is derived from an EMBL/GenBank/DDBJ whole genome shotgun (WGS) entry which is preliminary data.</text>
</comment>
<dbReference type="Proteomes" id="UP000682733">
    <property type="component" value="Unassembled WGS sequence"/>
</dbReference>
<dbReference type="Proteomes" id="UP000663829">
    <property type="component" value="Unassembled WGS sequence"/>
</dbReference>
<dbReference type="OrthoDB" id="342730at2759"/>
<evidence type="ECO:0000256" key="4">
    <source>
        <dbReference type="ARBA" id="ARBA00022695"/>
    </source>
</evidence>
<dbReference type="GO" id="GO:0061630">
    <property type="term" value="F:ubiquitin protein ligase activity"/>
    <property type="evidence" value="ECO:0007669"/>
    <property type="project" value="TreeGrafter"/>
</dbReference>
<dbReference type="InterPro" id="IPR050952">
    <property type="entry name" value="TRIM-NHL_E3_ligases"/>
</dbReference>
<evidence type="ECO:0000256" key="2">
    <source>
        <dbReference type="ARBA" id="ARBA00022676"/>
    </source>
</evidence>
<dbReference type="SUPFAM" id="SSF56399">
    <property type="entry name" value="ADP-ribosylation"/>
    <property type="match status" value="1"/>
</dbReference>
<gene>
    <name evidence="8" type="ORF">GPM918_LOCUS13113</name>
    <name evidence="7" type="ORF">OVA965_LOCUS7837</name>
    <name evidence="10" type="ORF">SRO942_LOCUS13113</name>
    <name evidence="9" type="ORF">TMI583_LOCUS7833</name>
</gene>
<dbReference type="EC" id="2.4.2.31" evidence="6"/>
<protein>
    <recommendedName>
        <fullName evidence="6">NAD(P)(+)--arginine ADP-ribosyltransferase</fullName>
        <ecNumber evidence="6">2.4.2.31</ecNumber>
    </recommendedName>
    <alternativeName>
        <fullName evidence="6">Mono(ADP-ribosyl)transferase</fullName>
    </alternativeName>
</protein>
<dbReference type="InterPro" id="IPR011042">
    <property type="entry name" value="6-blade_b-propeller_TolB-like"/>
</dbReference>
<dbReference type="EMBL" id="CAJOBA010002558">
    <property type="protein sequence ID" value="CAF3649939.1"/>
    <property type="molecule type" value="Genomic_DNA"/>
</dbReference>
<dbReference type="PANTHER" id="PTHR24104">
    <property type="entry name" value="E3 UBIQUITIN-PROTEIN LIGASE NHLRC1-RELATED"/>
    <property type="match status" value="1"/>
</dbReference>
<accession>A0A814FXD5</accession>
<dbReference type="GO" id="GO:0000209">
    <property type="term" value="P:protein polyubiquitination"/>
    <property type="evidence" value="ECO:0007669"/>
    <property type="project" value="TreeGrafter"/>
</dbReference>
<dbReference type="AlphaFoldDB" id="A0A814FXD5"/>
<evidence type="ECO:0000256" key="3">
    <source>
        <dbReference type="ARBA" id="ARBA00022679"/>
    </source>
</evidence>
<dbReference type="SUPFAM" id="SSF101898">
    <property type="entry name" value="NHL repeat"/>
    <property type="match status" value="1"/>
</dbReference>
<proteinExistence type="inferred from homology"/>
<evidence type="ECO:0000313" key="11">
    <source>
        <dbReference type="Proteomes" id="UP000663829"/>
    </source>
</evidence>
<evidence type="ECO:0000313" key="8">
    <source>
        <dbReference type="EMBL" id="CAF0988200.1"/>
    </source>
</evidence>
<dbReference type="EMBL" id="CAJNOK010002557">
    <property type="protein sequence ID" value="CAF0865121.1"/>
    <property type="molecule type" value="Genomic_DNA"/>
</dbReference>
<comment type="catalytic activity">
    <reaction evidence="5 6">
        <text>L-arginyl-[protein] + NAD(+) = N(omega)-(ADP-D-ribosyl)-L-arginyl-[protein] + nicotinamide + H(+)</text>
        <dbReference type="Rhea" id="RHEA:19149"/>
        <dbReference type="Rhea" id="RHEA-COMP:10532"/>
        <dbReference type="Rhea" id="RHEA-COMP:15087"/>
        <dbReference type="ChEBI" id="CHEBI:15378"/>
        <dbReference type="ChEBI" id="CHEBI:17154"/>
        <dbReference type="ChEBI" id="CHEBI:29965"/>
        <dbReference type="ChEBI" id="CHEBI:57540"/>
        <dbReference type="ChEBI" id="CHEBI:142554"/>
        <dbReference type="EC" id="2.4.2.31"/>
    </reaction>
</comment>
<dbReference type="Proteomes" id="UP000677228">
    <property type="component" value="Unassembled WGS sequence"/>
</dbReference>
<keyword evidence="6" id="KW-0520">NAD</keyword>
<dbReference type="Gene3D" id="3.90.176.10">
    <property type="entry name" value="Toxin ADP-ribosyltransferase, Chain A, domain 1"/>
    <property type="match status" value="1"/>
</dbReference>
<evidence type="ECO:0000256" key="6">
    <source>
        <dbReference type="RuleBase" id="RU361228"/>
    </source>
</evidence>
<evidence type="ECO:0000256" key="5">
    <source>
        <dbReference type="ARBA" id="ARBA00047597"/>
    </source>
</evidence>
<keyword evidence="11" id="KW-1185">Reference proteome</keyword>
<dbReference type="EMBL" id="CAJOBC010002963">
    <property type="protein sequence ID" value="CAF3760361.1"/>
    <property type="molecule type" value="Genomic_DNA"/>
</dbReference>
<reference evidence="8" key="1">
    <citation type="submission" date="2021-02" db="EMBL/GenBank/DDBJ databases">
        <authorList>
            <person name="Nowell W R."/>
        </authorList>
    </citation>
    <scope>NUCLEOTIDE SEQUENCE</scope>
</reference>
<evidence type="ECO:0000313" key="9">
    <source>
        <dbReference type="EMBL" id="CAF3649939.1"/>
    </source>
</evidence>
<keyword evidence="6" id="KW-0521">NADP</keyword>
<dbReference type="GO" id="GO:0106274">
    <property type="term" value="F:NAD+-protein-arginine ADP-ribosyltransferase activity"/>
    <property type="evidence" value="ECO:0007669"/>
    <property type="project" value="UniProtKB-EC"/>
</dbReference>
<dbReference type="GO" id="GO:0043161">
    <property type="term" value="P:proteasome-mediated ubiquitin-dependent protein catabolic process"/>
    <property type="evidence" value="ECO:0007669"/>
    <property type="project" value="TreeGrafter"/>
</dbReference>
<evidence type="ECO:0000313" key="10">
    <source>
        <dbReference type="EMBL" id="CAF3760361.1"/>
    </source>
</evidence>
<evidence type="ECO:0000256" key="1">
    <source>
        <dbReference type="ARBA" id="ARBA00009558"/>
    </source>
</evidence>
<dbReference type="PANTHER" id="PTHR24104:SF57">
    <property type="entry name" value="BEE-MILK PROTEIN"/>
    <property type="match status" value="1"/>
</dbReference>
<comment type="similarity">
    <text evidence="1 6">Belongs to the Arg-specific ADP-ribosyltransferase family.</text>
</comment>
<sequence length="601" mass="66983">MEPSRFYYENNEPTYQTLPTSLLALKDQPLLTLEAATAPLADLFTNLEQYVRRSKTACQDKIGLLTLDEAASIYLYTLTFKPPPSLYSLLNATLRIKDDQHHRDEELEKWLLYLKLYITALNKLPSEVKTVYRAIKDTGFNIADYAPGTEFRWWSFTSSSVAVDSLKPFLGPSGHRTFFSIDCKTGKSIMDYSHYPDAEKEVILLPATKLQVIGYLPAGNDLYLIQLKETEASPFIDRKPVQNLYNDHFLKPCEFNFEILENVKPPMAGNVKVPQGFIRHHRVKLIAGVILTLCIICRINRDRCNTSSHAKCEPFLQPSLSQSTCTKPSWKKQAVTVAGTTGKWGSSSTQLYTPAGIFIDPNGYSLYVADMWNYRIQKFVQGSNTGITVAGGHGQGDASNQLNSPSDVFVDSSGNLFIANAKANRIQMWKPNSSEGVTVLRTNGNAAAIAQSKMKKEDFYITTYDGELIKYSSPDSTVKVIGTSINNGAGIYVDKCDNVYAADYGGGKIERFAHVSQTTTGEIIENNLSAPTDVLADPYGNLYIVEQGRHVVHRWSVKSQAPEVIAGIRGEMGTDAEHLFQPWSLDFDSKYNLYVSDKAHS</sequence>
<dbReference type="GO" id="GO:0016779">
    <property type="term" value="F:nucleotidyltransferase activity"/>
    <property type="evidence" value="ECO:0007669"/>
    <property type="project" value="UniProtKB-KW"/>
</dbReference>
<dbReference type="Pfam" id="PF01129">
    <property type="entry name" value="ART"/>
    <property type="match status" value="1"/>
</dbReference>
<dbReference type="Gene3D" id="2.120.10.30">
    <property type="entry name" value="TolB, C-terminal domain"/>
    <property type="match status" value="2"/>
</dbReference>
<keyword evidence="3 6" id="KW-0808">Transferase</keyword>
<dbReference type="Proteomes" id="UP000681722">
    <property type="component" value="Unassembled WGS sequence"/>
</dbReference>
<evidence type="ECO:0000313" key="7">
    <source>
        <dbReference type="EMBL" id="CAF0865121.1"/>
    </source>
</evidence>
<dbReference type="CDD" id="cd05819">
    <property type="entry name" value="NHL"/>
    <property type="match status" value="1"/>
</dbReference>
<dbReference type="InterPro" id="IPR000768">
    <property type="entry name" value="ART"/>
</dbReference>
<organism evidence="8 11">
    <name type="scientific">Didymodactylos carnosus</name>
    <dbReference type="NCBI Taxonomy" id="1234261"/>
    <lineage>
        <taxon>Eukaryota</taxon>
        <taxon>Metazoa</taxon>
        <taxon>Spiralia</taxon>
        <taxon>Gnathifera</taxon>
        <taxon>Rotifera</taxon>
        <taxon>Eurotatoria</taxon>
        <taxon>Bdelloidea</taxon>
        <taxon>Philodinida</taxon>
        <taxon>Philodinidae</taxon>
        <taxon>Didymodactylos</taxon>
    </lineage>
</organism>
<name>A0A814FXD5_9BILA</name>
<keyword evidence="2 6" id="KW-0328">Glycosyltransferase</keyword>